<dbReference type="Proteomes" id="UP000293268">
    <property type="component" value="Unassembled WGS sequence"/>
</dbReference>
<dbReference type="AlphaFoldDB" id="A0A4Q5BDF1"/>
<proteinExistence type="predicted"/>
<evidence type="ECO:0008006" key="3">
    <source>
        <dbReference type="Google" id="ProtNLM"/>
    </source>
</evidence>
<protein>
    <recommendedName>
        <fullName evidence="3">DUF3310 domain-containing protein</fullName>
    </recommendedName>
</protein>
<name>A0A4Q5BDF1_9BIFI</name>
<accession>A0A4Q5BDF1</accession>
<dbReference type="InterPro" id="IPR021739">
    <property type="entry name" value="SaV-like"/>
</dbReference>
<gene>
    <name evidence="1" type="ORF">PG2072B_1017</name>
</gene>
<evidence type="ECO:0000313" key="1">
    <source>
        <dbReference type="EMBL" id="RYQ68414.1"/>
    </source>
</evidence>
<organism evidence="1 2">
    <name type="scientific">Bifidobacterium pseudolongum subsp. globosum</name>
    <dbReference type="NCBI Taxonomy" id="1690"/>
    <lineage>
        <taxon>Bacteria</taxon>
        <taxon>Bacillati</taxon>
        <taxon>Actinomycetota</taxon>
        <taxon>Actinomycetes</taxon>
        <taxon>Bifidobacteriales</taxon>
        <taxon>Bifidobacteriaceae</taxon>
        <taxon>Bifidobacterium</taxon>
    </lineage>
</organism>
<evidence type="ECO:0000313" key="2">
    <source>
        <dbReference type="Proteomes" id="UP000293268"/>
    </source>
</evidence>
<dbReference type="Pfam" id="PF11753">
    <property type="entry name" value="DUF3310"/>
    <property type="match status" value="1"/>
</dbReference>
<dbReference type="EMBL" id="SBKU01000007">
    <property type="protein sequence ID" value="RYQ68414.1"/>
    <property type="molecule type" value="Genomic_DNA"/>
</dbReference>
<reference evidence="1 2" key="1">
    <citation type="submission" date="2019-01" db="EMBL/GenBank/DDBJ databases">
        <title>Unveiling genomic diversity among members of the Bifidobacterium pseudolongum species, a widely distributed gut commensal of the animal kingdom.</title>
        <authorList>
            <person name="Lugli G.A."/>
            <person name="Duranti S."/>
            <person name="Albert K."/>
            <person name="Mancabelli L."/>
            <person name="Napoli S."/>
            <person name="Viappiani A."/>
            <person name="Anzalone R."/>
            <person name="Longhi G."/>
            <person name="Milani C."/>
            <person name="Turroni F."/>
            <person name="Alessandri G."/>
            <person name="Sela D.A."/>
            <person name="Van Sinderen D."/>
            <person name="Ventura M."/>
        </authorList>
    </citation>
    <scope>NUCLEOTIDE SEQUENCE [LARGE SCALE GENOMIC DNA]</scope>
    <source>
        <strain evidence="1 2">2072B</strain>
    </source>
</reference>
<dbReference type="RefSeq" id="WP_129913175.1">
    <property type="nucleotide sequence ID" value="NZ_SBKU01000007.1"/>
</dbReference>
<sequence>MIDNVNHPQHYERGPFECINLTELYDFCLGNAIKYVWRHQSKGHALEDLAKAKWYVEREAKNLNSVICEPAQWMSRRYRLLRKLEQVNHAGARDFWSHLRVGSLAHMAADLETMMLQVQEVERGHHQA</sequence>
<comment type="caution">
    <text evidence="1">The sequence shown here is derived from an EMBL/GenBank/DDBJ whole genome shotgun (WGS) entry which is preliminary data.</text>
</comment>